<organism evidence="2 3">
    <name type="scientific">Anditalea andensis</name>
    <dbReference type="NCBI Taxonomy" id="1048983"/>
    <lineage>
        <taxon>Bacteria</taxon>
        <taxon>Pseudomonadati</taxon>
        <taxon>Bacteroidota</taxon>
        <taxon>Cytophagia</taxon>
        <taxon>Cytophagales</taxon>
        <taxon>Cytophagaceae</taxon>
        <taxon>Anditalea</taxon>
    </lineage>
</organism>
<dbReference type="SUPFAM" id="SSF82866">
    <property type="entry name" value="Multidrug efflux transporter AcrB transmembrane domain"/>
    <property type="match status" value="2"/>
</dbReference>
<proteinExistence type="predicted"/>
<dbReference type="GO" id="GO:0042910">
    <property type="term" value="F:xenobiotic transmembrane transporter activity"/>
    <property type="evidence" value="ECO:0007669"/>
    <property type="project" value="TreeGrafter"/>
</dbReference>
<protein>
    <recommendedName>
        <fullName evidence="4">Multidrug transporter AcrB</fullName>
    </recommendedName>
</protein>
<dbReference type="Gene3D" id="3.30.70.1320">
    <property type="entry name" value="Multidrug efflux transporter AcrB pore domain like"/>
    <property type="match status" value="1"/>
</dbReference>
<dbReference type="AlphaFoldDB" id="A0A074LK22"/>
<dbReference type="Proteomes" id="UP000027821">
    <property type="component" value="Unassembled WGS sequence"/>
</dbReference>
<feature type="transmembrane region" description="Helical" evidence="1">
    <location>
        <begin position="422"/>
        <end position="446"/>
    </location>
</feature>
<dbReference type="SUPFAM" id="SSF82693">
    <property type="entry name" value="Multidrug efflux transporter AcrB pore domain, PN1, PN2, PC1 and PC2 subdomains"/>
    <property type="match status" value="3"/>
</dbReference>
<dbReference type="InterPro" id="IPR001036">
    <property type="entry name" value="Acrflvin-R"/>
</dbReference>
<feature type="transmembrane region" description="Helical" evidence="1">
    <location>
        <begin position="997"/>
        <end position="1023"/>
    </location>
</feature>
<comment type="caution">
    <text evidence="2">The sequence shown here is derived from an EMBL/GenBank/DDBJ whole genome shotgun (WGS) entry which is preliminary data.</text>
</comment>
<dbReference type="PANTHER" id="PTHR32063">
    <property type="match status" value="1"/>
</dbReference>
<dbReference type="GO" id="GO:0005886">
    <property type="term" value="C:plasma membrane"/>
    <property type="evidence" value="ECO:0007669"/>
    <property type="project" value="TreeGrafter"/>
</dbReference>
<feature type="transmembrane region" description="Helical" evidence="1">
    <location>
        <begin position="894"/>
        <end position="914"/>
    </location>
</feature>
<feature type="transmembrane region" description="Helical" evidence="1">
    <location>
        <begin position="390"/>
        <end position="410"/>
    </location>
</feature>
<feature type="transmembrane region" description="Helical" evidence="1">
    <location>
        <begin position="920"/>
        <end position="944"/>
    </location>
</feature>
<feature type="transmembrane region" description="Helical" evidence="1">
    <location>
        <begin position="458"/>
        <end position="481"/>
    </location>
</feature>
<dbReference type="Pfam" id="PF00873">
    <property type="entry name" value="ACR_tran"/>
    <property type="match status" value="1"/>
</dbReference>
<accession>A0A074LK22</accession>
<feature type="transmembrane region" description="Helical" evidence="1">
    <location>
        <begin position="868"/>
        <end position="887"/>
    </location>
</feature>
<dbReference type="Gene3D" id="1.20.1640.10">
    <property type="entry name" value="Multidrug efflux transporter AcrB transmembrane domain"/>
    <property type="match status" value="2"/>
</dbReference>
<dbReference type="OrthoDB" id="9758234at2"/>
<dbReference type="eggNOG" id="COG0841">
    <property type="taxonomic scope" value="Bacteria"/>
</dbReference>
<dbReference type="PANTHER" id="PTHR32063:SF0">
    <property type="entry name" value="SWARMING MOTILITY PROTEIN SWRC"/>
    <property type="match status" value="1"/>
</dbReference>
<keyword evidence="1" id="KW-1133">Transmembrane helix</keyword>
<reference evidence="2 3" key="1">
    <citation type="submission" date="2014-04" db="EMBL/GenBank/DDBJ databases">
        <title>Characterization and application of a salt tolerant electro-active bacterium.</title>
        <authorList>
            <person name="Yang L."/>
            <person name="Wei S."/>
            <person name="Tay Q.X.M."/>
        </authorList>
    </citation>
    <scope>NUCLEOTIDE SEQUENCE [LARGE SCALE GENOMIC DNA]</scope>
    <source>
        <strain evidence="2 3">LY1</strain>
    </source>
</reference>
<evidence type="ECO:0000256" key="1">
    <source>
        <dbReference type="SAM" id="Phobius"/>
    </source>
</evidence>
<sequence length="1036" mass="113374">MNLFKTAVFRPVMTMMIFVAIMVFGIYSTLNLPIDLFPEIDPPVITVMTSYTGASALEVEQNVTRHLEDQFSTINDLEDISSTSVENFSIVTLEFDWGSNLDEASNNIRDALSRVRDILPEDVDEPMIYRFSSASFPVITLAATADESYPGLRKILDNEIVTPLNRVPGVGTVNIQGGPTREIQINLDPMKMRSYALDINDISSALRNENVIIPAGNISIGKEQYNIRIDTEFRSIEDIGRVVVKNTEQGGIVYLTDIASVDDAVDEDMRIEMVNGQNAITLTVQKQNRANTVEVARSVLTILPELKRNLPADVHIETVVDTSEFIENSISNLSSVLLYAIIFVVLVVWIFLRRWRATFIVALTIPVSLIAAFIYLALTGNTLNLISLSSLSIALGMVVDDAIVVLENISTYIEKGTKPREAALYGTGEVGVAVMATTLTVVAVFFPLTLLTGMTGIWFGQLGMIVVVTVVVSTFAALTLVPMLSSKLLKLETAGISRKKTNFGRKLDNGIENILTKLDLKYKSILNWALIRKKWVVIVSFVLFIGSFFLIPLVGTEFMPEADNGRIAITAELPTGRNSPSAVSTMRKIEEIFEEEVPELRIISSGIGTSTGGMSMGGGSSDPNVIDITATLVKVDERSRSVFEIAEVIRTRLHDIPEIITYSVGTQGGMAGQGPPVVIDVIGNDLQVTEALAMQIRDGLALIDGVRNADLGLGDAQPALQIDFDREKMAMLGLNPGVVGQNVRSKIAGLTATEFKEEGEEFDIIIRYDRSFRESLEDLNNVEILSPAGNYIQLGSFADIREIMVPPTIERKDRERNVQVTADLLGTPLNVVFDEISDYIDNDMDIPSNVEIAFGGDIEQQQEAFGDLFLLLGLSIILVYIVMAAQFESLKDPFIIMFSLPFAFTGVIIALVLTNTKLSVIAFIGAIILVGIVVKNAIVLVDYIQLLRGRGESLFDAIVNAGASRLRPVLMTTLTTILAMFPLAFSTGEGSETWQPMAIAVLGGLIFSTVVTLVLVPVVYAIFHRKKVKKISLLEG</sequence>
<evidence type="ECO:0008006" key="4">
    <source>
        <dbReference type="Google" id="ProtNLM"/>
    </source>
</evidence>
<dbReference type="RefSeq" id="WP_035072959.1">
    <property type="nucleotide sequence ID" value="NZ_JMIH01000016.1"/>
</dbReference>
<feature type="transmembrane region" description="Helical" evidence="1">
    <location>
        <begin position="359"/>
        <end position="378"/>
    </location>
</feature>
<dbReference type="PRINTS" id="PR00702">
    <property type="entry name" value="ACRIFLAVINRP"/>
</dbReference>
<keyword evidence="1" id="KW-0472">Membrane</keyword>
<evidence type="ECO:0000313" key="3">
    <source>
        <dbReference type="Proteomes" id="UP000027821"/>
    </source>
</evidence>
<dbReference type="Gene3D" id="3.30.70.1430">
    <property type="entry name" value="Multidrug efflux transporter AcrB pore domain"/>
    <property type="match status" value="2"/>
</dbReference>
<dbReference type="SUPFAM" id="SSF82714">
    <property type="entry name" value="Multidrug efflux transporter AcrB TolC docking domain, DN and DC subdomains"/>
    <property type="match status" value="2"/>
</dbReference>
<feature type="transmembrane region" description="Helical" evidence="1">
    <location>
        <begin position="333"/>
        <end position="352"/>
    </location>
</feature>
<dbReference type="Gene3D" id="3.30.70.1440">
    <property type="entry name" value="Multidrug efflux transporter AcrB pore domain"/>
    <property type="match status" value="1"/>
</dbReference>
<feature type="transmembrane region" description="Helical" evidence="1">
    <location>
        <begin position="535"/>
        <end position="554"/>
    </location>
</feature>
<keyword evidence="1" id="KW-0812">Transmembrane</keyword>
<evidence type="ECO:0000313" key="2">
    <source>
        <dbReference type="EMBL" id="KEO74137.1"/>
    </source>
</evidence>
<keyword evidence="3" id="KW-1185">Reference proteome</keyword>
<name>A0A074LK22_9BACT</name>
<dbReference type="EMBL" id="JMIH01000016">
    <property type="protein sequence ID" value="KEO74137.1"/>
    <property type="molecule type" value="Genomic_DNA"/>
</dbReference>
<dbReference type="Gene3D" id="3.30.2090.10">
    <property type="entry name" value="Multidrug efflux transporter AcrB TolC docking domain, DN and DC subdomains"/>
    <property type="match status" value="2"/>
</dbReference>
<gene>
    <name evidence="2" type="ORF">EL17_08330</name>
</gene>
<dbReference type="InterPro" id="IPR027463">
    <property type="entry name" value="AcrB_DN_DC_subdom"/>
</dbReference>
<dbReference type="STRING" id="1048983.EL17_08330"/>
<feature type="transmembrane region" description="Helical" evidence="1">
    <location>
        <begin position="12"/>
        <end position="30"/>
    </location>
</feature>
<feature type="transmembrane region" description="Helical" evidence="1">
    <location>
        <begin position="965"/>
        <end position="985"/>
    </location>
</feature>